<keyword evidence="2 6" id="KW-0819">tRNA processing</keyword>
<keyword evidence="6" id="KW-0460">Magnesium</keyword>
<feature type="binding site" evidence="6">
    <location>
        <position position="229"/>
    </location>
    <ligand>
        <name>Mg(2+)</name>
        <dbReference type="ChEBI" id="CHEBI:18420"/>
    </ligand>
</feature>
<dbReference type="EMBL" id="FOXF01000048">
    <property type="protein sequence ID" value="SFP64681.1"/>
    <property type="molecule type" value="Genomic_DNA"/>
</dbReference>
<comment type="caution">
    <text evidence="6">Lacks conserved residue(s) required for the propagation of feature annotation.</text>
</comment>
<comment type="similarity">
    <text evidence="1 6 7">Belongs to the TRAFAC class TrmE-Era-EngA-EngB-Septin-like GTPase superfamily. TrmE GTPase family.</text>
</comment>
<dbReference type="Pfam" id="PF12631">
    <property type="entry name" value="MnmE_helical"/>
    <property type="match status" value="1"/>
</dbReference>
<feature type="binding site" evidence="6">
    <location>
        <begin position="269"/>
        <end position="272"/>
    </location>
    <ligand>
        <name>GTP</name>
        <dbReference type="ChEBI" id="CHEBI:37565"/>
    </ligand>
</feature>
<accession>A0A662ZMH1</accession>
<keyword evidence="6" id="KW-0479">Metal-binding</keyword>
<dbReference type="InterPro" id="IPR027266">
    <property type="entry name" value="TrmE/GcvT-like"/>
</dbReference>
<organism evidence="9 10">
    <name type="scientific">Ruminobacter amylophilus</name>
    <dbReference type="NCBI Taxonomy" id="867"/>
    <lineage>
        <taxon>Bacteria</taxon>
        <taxon>Pseudomonadati</taxon>
        <taxon>Pseudomonadota</taxon>
        <taxon>Gammaproteobacteria</taxon>
        <taxon>Aeromonadales</taxon>
        <taxon>Succinivibrionaceae</taxon>
        <taxon>Ruminobacter</taxon>
    </lineage>
</organism>
<dbReference type="GO" id="GO:0046872">
    <property type="term" value="F:metal ion binding"/>
    <property type="evidence" value="ECO:0007669"/>
    <property type="project" value="UniProtKB-KW"/>
</dbReference>
<dbReference type="PANTHER" id="PTHR42714:SF2">
    <property type="entry name" value="TRNA MODIFICATION GTPASE GTPBP3, MITOCHONDRIAL"/>
    <property type="match status" value="1"/>
</dbReference>
<feature type="binding site" evidence="6">
    <location>
        <begin position="244"/>
        <end position="250"/>
    </location>
    <ligand>
        <name>GTP</name>
        <dbReference type="ChEBI" id="CHEBI:37565"/>
    </ligand>
</feature>
<comment type="function">
    <text evidence="6">Exhibits a very high intrinsic GTPase hydrolysis rate. Involved in the addition of a carboxymethylaminomethyl (cmnm) group at the wobble position (U34) of certain tRNAs, forming tRNA-cmnm(5)s(2)U34.</text>
</comment>
<dbReference type="InterPro" id="IPR025867">
    <property type="entry name" value="MnmE_helical"/>
</dbReference>
<evidence type="ECO:0000256" key="5">
    <source>
        <dbReference type="ARBA" id="ARBA00023134"/>
    </source>
</evidence>
<dbReference type="Gene3D" id="1.20.120.430">
    <property type="entry name" value="tRNA modification GTPase MnmE domain 2"/>
    <property type="match status" value="1"/>
</dbReference>
<dbReference type="Gene3D" id="3.30.1360.120">
    <property type="entry name" value="Probable tRNA modification gtpase trme, domain 1"/>
    <property type="match status" value="1"/>
</dbReference>
<dbReference type="GO" id="GO:0002098">
    <property type="term" value="P:tRNA wobble uridine modification"/>
    <property type="evidence" value="ECO:0007669"/>
    <property type="project" value="TreeGrafter"/>
</dbReference>
<dbReference type="Pfam" id="PF01926">
    <property type="entry name" value="MMR_HSR1"/>
    <property type="match status" value="1"/>
</dbReference>
<dbReference type="CDD" id="cd04164">
    <property type="entry name" value="trmE"/>
    <property type="match status" value="1"/>
</dbReference>
<comment type="cofactor">
    <cofactor evidence="6">
        <name>K(+)</name>
        <dbReference type="ChEBI" id="CHEBI:29103"/>
    </cofactor>
    <text evidence="6">Binds 1 potassium ion per subunit.</text>
</comment>
<dbReference type="SUPFAM" id="SSF116878">
    <property type="entry name" value="TrmE connector domain"/>
    <property type="match status" value="1"/>
</dbReference>
<dbReference type="InterPro" id="IPR005225">
    <property type="entry name" value="Small_GTP-bd"/>
</dbReference>
<dbReference type="HAMAP" id="MF_00379">
    <property type="entry name" value="GTPase_MnmE"/>
    <property type="match status" value="1"/>
</dbReference>
<gene>
    <name evidence="6" type="primary">mnmE</name>
    <name evidence="6" type="synonym">trmE</name>
    <name evidence="9" type="ORF">SAMN02910344_01959</name>
</gene>
<keyword evidence="4 6" id="KW-0630">Potassium</keyword>
<dbReference type="RefSeq" id="WP_093143258.1">
    <property type="nucleotide sequence ID" value="NZ_FOXF01000048.1"/>
</dbReference>
<evidence type="ECO:0000256" key="2">
    <source>
        <dbReference type="ARBA" id="ARBA00022694"/>
    </source>
</evidence>
<feature type="binding site" evidence="6">
    <location>
        <begin position="225"/>
        <end position="230"/>
    </location>
    <ligand>
        <name>GTP</name>
        <dbReference type="ChEBI" id="CHEBI:37565"/>
    </ligand>
</feature>
<feature type="binding site" evidence="6">
    <location>
        <position position="454"/>
    </location>
    <ligand>
        <name>(6S)-5-formyl-5,6,7,8-tetrahydrofolate</name>
        <dbReference type="ChEBI" id="CHEBI:57457"/>
    </ligand>
</feature>
<dbReference type="AlphaFoldDB" id="A0A662ZMH1"/>
<dbReference type="InterPro" id="IPR027368">
    <property type="entry name" value="MnmE_dom2"/>
</dbReference>
<reference evidence="9 10" key="1">
    <citation type="submission" date="2016-10" db="EMBL/GenBank/DDBJ databases">
        <authorList>
            <person name="Varghese N."/>
            <person name="Submissions S."/>
        </authorList>
    </citation>
    <scope>NUCLEOTIDE SEQUENCE [LARGE SCALE GENOMIC DNA]</scope>
    <source>
        <strain evidence="9 10">DSM 1361</strain>
    </source>
</reference>
<dbReference type="NCBIfam" id="TIGR00231">
    <property type="entry name" value="small_GTP"/>
    <property type="match status" value="1"/>
</dbReference>
<dbReference type="SUPFAM" id="SSF52540">
    <property type="entry name" value="P-loop containing nucleoside triphosphate hydrolases"/>
    <property type="match status" value="1"/>
</dbReference>
<dbReference type="GO" id="GO:0005525">
    <property type="term" value="F:GTP binding"/>
    <property type="evidence" value="ECO:0007669"/>
    <property type="project" value="UniProtKB-UniRule"/>
</dbReference>
<keyword evidence="10" id="KW-1185">Reference proteome</keyword>
<dbReference type="InterPro" id="IPR018948">
    <property type="entry name" value="GTP-bd_TrmE_N"/>
</dbReference>
<feature type="domain" description="TrmE-type G" evidence="8">
    <location>
        <begin position="215"/>
        <end position="377"/>
    </location>
</feature>
<dbReference type="Proteomes" id="UP000243745">
    <property type="component" value="Unassembled WGS sequence"/>
</dbReference>
<dbReference type="InterPro" id="IPR004520">
    <property type="entry name" value="GTPase_MnmE"/>
</dbReference>
<evidence type="ECO:0000256" key="4">
    <source>
        <dbReference type="ARBA" id="ARBA00022958"/>
    </source>
</evidence>
<keyword evidence="5 6" id="KW-0342">GTP-binding</keyword>
<proteinExistence type="inferred from homology"/>
<evidence type="ECO:0000256" key="3">
    <source>
        <dbReference type="ARBA" id="ARBA00022741"/>
    </source>
</evidence>
<feature type="binding site" evidence="6">
    <location>
        <position position="22"/>
    </location>
    <ligand>
        <name>(6S)-5-formyl-5,6,7,8-tetrahydrofolate</name>
        <dbReference type="ChEBI" id="CHEBI:57457"/>
    </ligand>
</feature>
<dbReference type="NCBIfam" id="TIGR00450">
    <property type="entry name" value="mnmE_trmE_thdF"/>
    <property type="match status" value="1"/>
</dbReference>
<sequence length="454" mass="50078">MDKDTIAAIATSLGKGGIGVIRVAGPKSIDVCKKITGIVPSDHKATLLKFKTSTNEILDEGITIFFKGPHSFTGDDVVEFQCHGGPVIMDMLLKEILQITDVRQAGPGEFTQRAFLNGKIDLTQAEAIIDLINASSEKAALSASRSLQGVFSQKINTVNDKLIKLRTYVEATIDFPDESIDFINDGQVESEIENIIQEMNSLLNEAKQGVILQEGIKIVIAGRPNAGKSSLLNALCGKDLAIVTNIEGTTRDAIHENIDIDGLPLHIVDTAGLRTHTSDIVEQIGINRAWNEIEAADRILFVYDVSRTDDYEQVKLFTDIQERIGNNVDFSIICNKIDLTDNYSLPDEMNTYPQIPFCSKNLKGMEELRKHLKECAGYTNSTEGLFSARRRHLESLEKALSHLQKGQELINCMSAFELCAEELRNAQNNLNDILGRFTADDLLGKIFSTFCVGK</sequence>
<dbReference type="EC" id="3.6.-.-" evidence="6"/>
<feature type="binding site" evidence="6">
    <location>
        <position position="225"/>
    </location>
    <ligand>
        <name>K(+)</name>
        <dbReference type="ChEBI" id="CHEBI:29103"/>
    </ligand>
</feature>
<dbReference type="PANTHER" id="PTHR42714">
    <property type="entry name" value="TRNA MODIFICATION GTPASE GTPBP3"/>
    <property type="match status" value="1"/>
</dbReference>
<keyword evidence="3 6" id="KW-0547">Nucleotide-binding</keyword>
<evidence type="ECO:0000313" key="9">
    <source>
        <dbReference type="EMBL" id="SFP64681.1"/>
    </source>
</evidence>
<evidence type="ECO:0000256" key="7">
    <source>
        <dbReference type="RuleBase" id="RU003313"/>
    </source>
</evidence>
<comment type="subunit">
    <text evidence="6">Homodimer. Heterotetramer of two MnmE and two MnmG subunits.</text>
</comment>
<evidence type="ECO:0000259" key="8">
    <source>
        <dbReference type="PROSITE" id="PS51709"/>
    </source>
</evidence>
<dbReference type="InterPro" id="IPR031168">
    <property type="entry name" value="G_TrmE"/>
</dbReference>
<dbReference type="GO" id="GO:0003924">
    <property type="term" value="F:GTPase activity"/>
    <property type="evidence" value="ECO:0007669"/>
    <property type="project" value="UniProtKB-UniRule"/>
</dbReference>
<feature type="binding site" evidence="6">
    <location>
        <position position="119"/>
    </location>
    <ligand>
        <name>(6S)-5-formyl-5,6,7,8-tetrahydrofolate</name>
        <dbReference type="ChEBI" id="CHEBI:57457"/>
    </ligand>
</feature>
<evidence type="ECO:0000313" key="10">
    <source>
        <dbReference type="Proteomes" id="UP000243745"/>
    </source>
</evidence>
<dbReference type="InterPro" id="IPR006073">
    <property type="entry name" value="GTP-bd"/>
</dbReference>
<feature type="binding site" evidence="6">
    <location>
        <position position="250"/>
    </location>
    <ligand>
        <name>Mg(2+)</name>
        <dbReference type="ChEBI" id="CHEBI:18420"/>
    </ligand>
</feature>
<feature type="binding site" evidence="6">
    <location>
        <position position="246"/>
    </location>
    <ligand>
        <name>K(+)</name>
        <dbReference type="ChEBI" id="CHEBI:29103"/>
    </ligand>
</feature>
<keyword evidence="6" id="KW-0378">Hydrolase</keyword>
<dbReference type="OrthoDB" id="9805918at2"/>
<comment type="subcellular location">
    <subcellularLocation>
        <location evidence="6">Cytoplasm</location>
    </subcellularLocation>
</comment>
<name>A0A662ZMH1_9GAMM</name>
<keyword evidence="6" id="KW-0963">Cytoplasm</keyword>
<dbReference type="NCBIfam" id="NF003661">
    <property type="entry name" value="PRK05291.1-3"/>
    <property type="match status" value="1"/>
</dbReference>
<dbReference type="GO" id="GO:0030488">
    <property type="term" value="P:tRNA methylation"/>
    <property type="evidence" value="ECO:0007669"/>
    <property type="project" value="TreeGrafter"/>
</dbReference>
<dbReference type="CDD" id="cd14858">
    <property type="entry name" value="TrmE_N"/>
    <property type="match status" value="1"/>
</dbReference>
<feature type="binding site" evidence="6">
    <location>
        <position position="249"/>
    </location>
    <ligand>
        <name>K(+)</name>
        <dbReference type="ChEBI" id="CHEBI:29103"/>
    </ligand>
</feature>
<dbReference type="Pfam" id="PF10396">
    <property type="entry name" value="TrmE_N"/>
    <property type="match status" value="1"/>
</dbReference>
<dbReference type="PROSITE" id="PS51709">
    <property type="entry name" value="G_TRME"/>
    <property type="match status" value="1"/>
</dbReference>
<protein>
    <recommendedName>
        <fullName evidence="6">tRNA modification GTPase MnmE</fullName>
        <ecNumber evidence="6">3.6.-.-</ecNumber>
    </recommendedName>
</protein>
<dbReference type="PRINTS" id="PR00449">
    <property type="entry name" value="RASTRNSFRMNG"/>
</dbReference>
<dbReference type="InterPro" id="IPR027417">
    <property type="entry name" value="P-loop_NTPase"/>
</dbReference>
<dbReference type="GO" id="GO:0005829">
    <property type="term" value="C:cytosol"/>
    <property type="evidence" value="ECO:0007669"/>
    <property type="project" value="TreeGrafter"/>
</dbReference>
<dbReference type="Gene3D" id="3.40.50.300">
    <property type="entry name" value="P-loop containing nucleotide triphosphate hydrolases"/>
    <property type="match status" value="1"/>
</dbReference>
<evidence type="ECO:0000256" key="1">
    <source>
        <dbReference type="ARBA" id="ARBA00011043"/>
    </source>
</evidence>
<evidence type="ECO:0000256" key="6">
    <source>
        <dbReference type="HAMAP-Rule" id="MF_00379"/>
    </source>
</evidence>
<feature type="binding site" evidence="6">
    <location>
        <position position="79"/>
    </location>
    <ligand>
        <name>(6S)-5-formyl-5,6,7,8-tetrahydrofolate</name>
        <dbReference type="ChEBI" id="CHEBI:57457"/>
    </ligand>
</feature>
<feature type="binding site" evidence="6">
    <location>
        <position position="244"/>
    </location>
    <ligand>
        <name>K(+)</name>
        <dbReference type="ChEBI" id="CHEBI:29103"/>
    </ligand>
</feature>